<feature type="compositionally biased region" description="Acidic residues" evidence="1">
    <location>
        <begin position="52"/>
        <end position="63"/>
    </location>
</feature>
<organism evidence="2 3">
    <name type="scientific">Brachionus plicatilis</name>
    <name type="common">Marine rotifer</name>
    <name type="synonym">Brachionus muelleri</name>
    <dbReference type="NCBI Taxonomy" id="10195"/>
    <lineage>
        <taxon>Eukaryota</taxon>
        <taxon>Metazoa</taxon>
        <taxon>Spiralia</taxon>
        <taxon>Gnathifera</taxon>
        <taxon>Rotifera</taxon>
        <taxon>Eurotatoria</taxon>
        <taxon>Monogononta</taxon>
        <taxon>Pseudotrocha</taxon>
        <taxon>Ploima</taxon>
        <taxon>Brachionidae</taxon>
        <taxon>Brachionus</taxon>
    </lineage>
</organism>
<reference evidence="2 3" key="1">
    <citation type="journal article" date="2018" name="Sci. Rep.">
        <title>Genomic signatures of local adaptation to the degree of environmental predictability in rotifers.</title>
        <authorList>
            <person name="Franch-Gras L."/>
            <person name="Hahn C."/>
            <person name="Garcia-Roger E.M."/>
            <person name="Carmona M.J."/>
            <person name="Serra M."/>
            <person name="Gomez A."/>
        </authorList>
    </citation>
    <scope>NUCLEOTIDE SEQUENCE [LARGE SCALE GENOMIC DNA]</scope>
    <source>
        <strain evidence="2">HYR1</strain>
    </source>
</reference>
<sequence>MDRMCMENAMDNERVVEWIMMFDNEPLFFSARRYLVFNRDDDPVKKDTDGNQGEDEDSDDGEEQLCKHRQRGDEDHAPCGPQEQGPFQE</sequence>
<feature type="compositionally biased region" description="Basic and acidic residues" evidence="1">
    <location>
        <begin position="39"/>
        <end position="49"/>
    </location>
</feature>
<evidence type="ECO:0000256" key="1">
    <source>
        <dbReference type="SAM" id="MobiDB-lite"/>
    </source>
</evidence>
<proteinExistence type="predicted"/>
<evidence type="ECO:0000313" key="2">
    <source>
        <dbReference type="EMBL" id="RNA21120.1"/>
    </source>
</evidence>
<evidence type="ECO:0000313" key="3">
    <source>
        <dbReference type="Proteomes" id="UP000276133"/>
    </source>
</evidence>
<accession>A0A3M7RC62</accession>
<keyword evidence="3" id="KW-1185">Reference proteome</keyword>
<dbReference type="EMBL" id="REGN01003727">
    <property type="protein sequence ID" value="RNA21120.1"/>
    <property type="molecule type" value="Genomic_DNA"/>
</dbReference>
<feature type="region of interest" description="Disordered" evidence="1">
    <location>
        <begin position="39"/>
        <end position="89"/>
    </location>
</feature>
<protein>
    <submittedName>
        <fullName evidence="2">Uncharacterized protein</fullName>
    </submittedName>
</protein>
<gene>
    <name evidence="2" type="ORF">BpHYR1_032106</name>
</gene>
<comment type="caution">
    <text evidence="2">The sequence shown here is derived from an EMBL/GenBank/DDBJ whole genome shotgun (WGS) entry which is preliminary data.</text>
</comment>
<dbReference type="Proteomes" id="UP000276133">
    <property type="component" value="Unassembled WGS sequence"/>
</dbReference>
<dbReference type="AlphaFoldDB" id="A0A3M7RC62"/>
<name>A0A3M7RC62_BRAPC</name>